<organism evidence="2 3">
    <name type="scientific">Gossypium darwinii</name>
    <name type="common">Darwin's cotton</name>
    <name type="synonym">Gossypium barbadense var. darwinii</name>
    <dbReference type="NCBI Taxonomy" id="34276"/>
    <lineage>
        <taxon>Eukaryota</taxon>
        <taxon>Viridiplantae</taxon>
        <taxon>Streptophyta</taxon>
        <taxon>Embryophyta</taxon>
        <taxon>Tracheophyta</taxon>
        <taxon>Spermatophyta</taxon>
        <taxon>Magnoliopsida</taxon>
        <taxon>eudicotyledons</taxon>
        <taxon>Gunneridae</taxon>
        <taxon>Pentapetalae</taxon>
        <taxon>rosids</taxon>
        <taxon>malvids</taxon>
        <taxon>Malvales</taxon>
        <taxon>Malvaceae</taxon>
        <taxon>Malvoideae</taxon>
        <taxon>Gossypium</taxon>
    </lineage>
</organism>
<evidence type="ECO:0000313" key="2">
    <source>
        <dbReference type="EMBL" id="TYG84019.1"/>
    </source>
</evidence>
<dbReference type="AlphaFoldDB" id="A0A5D2DSB7"/>
<sequence>MKSLEMSAIIIVVILFVVGNEIMAQDSEVRVCGVPFMLPNCRDDVCKRGCANKFSPNGNGICQGGSNCLCFHPCL</sequence>
<name>A0A5D2DSB7_GOSDA</name>
<protein>
    <recommendedName>
        <fullName evidence="4">Knottin scorpion toxin-like domain-containing protein</fullName>
    </recommendedName>
</protein>
<dbReference type="Proteomes" id="UP000323506">
    <property type="component" value="Chromosome D01"/>
</dbReference>
<proteinExistence type="predicted"/>
<feature type="chain" id="PRO_5022986916" description="Knottin scorpion toxin-like domain-containing protein" evidence="1">
    <location>
        <begin position="25"/>
        <end position="75"/>
    </location>
</feature>
<keyword evidence="3" id="KW-1185">Reference proteome</keyword>
<keyword evidence="1" id="KW-0732">Signal</keyword>
<gene>
    <name evidence="2" type="ORF">ES288_D01G215800v1</name>
</gene>
<evidence type="ECO:0008006" key="4">
    <source>
        <dbReference type="Google" id="ProtNLM"/>
    </source>
</evidence>
<reference evidence="2 3" key="1">
    <citation type="submission" date="2019-06" db="EMBL/GenBank/DDBJ databases">
        <title>WGS assembly of Gossypium darwinii.</title>
        <authorList>
            <person name="Chen Z.J."/>
            <person name="Sreedasyam A."/>
            <person name="Ando A."/>
            <person name="Song Q."/>
            <person name="De L."/>
            <person name="Hulse-Kemp A."/>
            <person name="Ding M."/>
            <person name="Ye W."/>
            <person name="Kirkbride R."/>
            <person name="Jenkins J."/>
            <person name="Plott C."/>
            <person name="Lovell J."/>
            <person name="Lin Y.-M."/>
            <person name="Vaughn R."/>
            <person name="Liu B."/>
            <person name="Li W."/>
            <person name="Simpson S."/>
            <person name="Scheffler B."/>
            <person name="Saski C."/>
            <person name="Grover C."/>
            <person name="Hu G."/>
            <person name="Conover J."/>
            <person name="Carlson J."/>
            <person name="Shu S."/>
            <person name="Boston L."/>
            <person name="Williams M."/>
            <person name="Peterson D."/>
            <person name="Mcgee K."/>
            <person name="Jones D."/>
            <person name="Wendel J."/>
            <person name="Stelly D."/>
            <person name="Grimwood J."/>
            <person name="Schmutz J."/>
        </authorList>
    </citation>
    <scope>NUCLEOTIDE SEQUENCE [LARGE SCALE GENOMIC DNA]</scope>
    <source>
        <strain evidence="2">1808015.09</strain>
    </source>
</reference>
<feature type="signal peptide" evidence="1">
    <location>
        <begin position="1"/>
        <end position="24"/>
    </location>
</feature>
<evidence type="ECO:0000256" key="1">
    <source>
        <dbReference type="SAM" id="SignalP"/>
    </source>
</evidence>
<evidence type="ECO:0000313" key="3">
    <source>
        <dbReference type="Proteomes" id="UP000323506"/>
    </source>
</evidence>
<accession>A0A5D2DSB7</accession>
<dbReference type="EMBL" id="CM017701">
    <property type="protein sequence ID" value="TYG84019.1"/>
    <property type="molecule type" value="Genomic_DNA"/>
</dbReference>